<comment type="caution">
    <text evidence="1">The sequence shown here is derived from an EMBL/GenBank/DDBJ whole genome shotgun (WGS) entry which is preliminary data.</text>
</comment>
<sequence length="164" mass="18762">MSWPADTISLISMDILSKTYVQFSALLFAGLKNDRRCTILALFVVKVQTVHENNFEESSTYYGLFPETYTAFPAPIEQRRVCAQSGRGLRLIYNCSNSQSTSLRAPIEHSRAASFNRGEKYIELTSFMKTSLIARLGRVAQFLVIITFKEEHIKRQQQRLRGDN</sequence>
<accession>A0A016VU60</accession>
<evidence type="ECO:0000313" key="2">
    <source>
        <dbReference type="Proteomes" id="UP000024635"/>
    </source>
</evidence>
<proteinExistence type="predicted"/>
<name>A0A016VU60_9BILA</name>
<gene>
    <name evidence="1" type="primary">Acey_s0005.g2700</name>
    <name evidence="1" type="ORF">Y032_0005g2700</name>
</gene>
<dbReference type="EMBL" id="JARK01001341">
    <property type="protein sequence ID" value="EYC30532.1"/>
    <property type="molecule type" value="Genomic_DNA"/>
</dbReference>
<keyword evidence="2" id="KW-1185">Reference proteome</keyword>
<dbReference type="AlphaFoldDB" id="A0A016VU60"/>
<evidence type="ECO:0000313" key="1">
    <source>
        <dbReference type="EMBL" id="EYC30532.1"/>
    </source>
</evidence>
<reference evidence="2" key="1">
    <citation type="journal article" date="2015" name="Nat. Genet.">
        <title>The genome and transcriptome of the zoonotic hookworm Ancylostoma ceylanicum identify infection-specific gene families.</title>
        <authorList>
            <person name="Schwarz E.M."/>
            <person name="Hu Y."/>
            <person name="Antoshechkin I."/>
            <person name="Miller M.M."/>
            <person name="Sternberg P.W."/>
            <person name="Aroian R.V."/>
        </authorList>
    </citation>
    <scope>NUCLEOTIDE SEQUENCE</scope>
    <source>
        <strain evidence="2">HY135</strain>
    </source>
</reference>
<organism evidence="1 2">
    <name type="scientific">Ancylostoma ceylanicum</name>
    <dbReference type="NCBI Taxonomy" id="53326"/>
    <lineage>
        <taxon>Eukaryota</taxon>
        <taxon>Metazoa</taxon>
        <taxon>Ecdysozoa</taxon>
        <taxon>Nematoda</taxon>
        <taxon>Chromadorea</taxon>
        <taxon>Rhabditida</taxon>
        <taxon>Rhabditina</taxon>
        <taxon>Rhabditomorpha</taxon>
        <taxon>Strongyloidea</taxon>
        <taxon>Ancylostomatidae</taxon>
        <taxon>Ancylostomatinae</taxon>
        <taxon>Ancylostoma</taxon>
    </lineage>
</organism>
<protein>
    <submittedName>
        <fullName evidence="1">Uncharacterized protein</fullName>
    </submittedName>
</protein>
<dbReference type="Proteomes" id="UP000024635">
    <property type="component" value="Unassembled WGS sequence"/>
</dbReference>